<organism evidence="3">
    <name type="scientific">mine drainage metagenome</name>
    <dbReference type="NCBI Taxonomy" id="410659"/>
    <lineage>
        <taxon>unclassified sequences</taxon>
        <taxon>metagenomes</taxon>
        <taxon>ecological metagenomes</taxon>
    </lineage>
</organism>
<sequence>MPGGSLLNRNVTIAGRRTSMKLEPDMWDALDELCRRERATVHEVCTTVASRHRGNNLTAAMRVFILGYFRAAATELGHQAVGHGPMQERPLAPRRELAEAAD</sequence>
<dbReference type="Gene3D" id="1.10.3990.20">
    <property type="entry name" value="protein bp1543"/>
    <property type="match status" value="1"/>
</dbReference>
<dbReference type="InterPro" id="IPR027373">
    <property type="entry name" value="RHH_dom"/>
</dbReference>
<dbReference type="InterPro" id="IPR038268">
    <property type="entry name" value="RHH_sf"/>
</dbReference>
<proteinExistence type="predicted"/>
<dbReference type="EMBL" id="MLJW01000119">
    <property type="protein sequence ID" value="OIQ98442.1"/>
    <property type="molecule type" value="Genomic_DNA"/>
</dbReference>
<reference evidence="3" key="1">
    <citation type="submission" date="2016-10" db="EMBL/GenBank/DDBJ databases">
        <title>Sequence of Gallionella enrichment culture.</title>
        <authorList>
            <person name="Poehlein A."/>
            <person name="Muehling M."/>
            <person name="Daniel R."/>
        </authorList>
    </citation>
    <scope>NUCLEOTIDE SEQUENCE</scope>
</reference>
<evidence type="ECO:0000259" key="2">
    <source>
        <dbReference type="Pfam" id="PF13467"/>
    </source>
</evidence>
<feature type="region of interest" description="Disordered" evidence="1">
    <location>
        <begin position="79"/>
        <end position="102"/>
    </location>
</feature>
<feature type="compositionally biased region" description="Basic and acidic residues" evidence="1">
    <location>
        <begin position="91"/>
        <end position="102"/>
    </location>
</feature>
<evidence type="ECO:0000313" key="3">
    <source>
        <dbReference type="EMBL" id="OIQ98442.1"/>
    </source>
</evidence>
<gene>
    <name evidence="3" type="ORF">GALL_195680</name>
</gene>
<dbReference type="Pfam" id="PF13467">
    <property type="entry name" value="RHH_4"/>
    <property type="match status" value="1"/>
</dbReference>
<comment type="caution">
    <text evidence="3">The sequence shown here is derived from an EMBL/GenBank/DDBJ whole genome shotgun (WGS) entry which is preliminary data.</text>
</comment>
<feature type="domain" description="Ribbon-helix-helix" evidence="2">
    <location>
        <begin position="8"/>
        <end position="68"/>
    </location>
</feature>
<evidence type="ECO:0000256" key="1">
    <source>
        <dbReference type="SAM" id="MobiDB-lite"/>
    </source>
</evidence>
<accession>A0A1J5RS11</accession>
<name>A0A1J5RS11_9ZZZZ</name>
<protein>
    <recommendedName>
        <fullName evidence="2">Ribbon-helix-helix domain-containing protein</fullName>
    </recommendedName>
</protein>
<dbReference type="AlphaFoldDB" id="A0A1J5RS11"/>